<dbReference type="PROSITE" id="PS51935">
    <property type="entry name" value="NLPC_P60"/>
    <property type="match status" value="1"/>
</dbReference>
<name>A0ABU8DYP3_9ACTN</name>
<dbReference type="PANTHER" id="PTHR47359">
    <property type="entry name" value="PEPTIDOGLYCAN DL-ENDOPEPTIDASE CWLO"/>
    <property type="match status" value="1"/>
</dbReference>
<gene>
    <name evidence="7" type="ORF">TEK04_18740</name>
</gene>
<keyword evidence="3" id="KW-0378">Hydrolase</keyword>
<dbReference type="Proteomes" id="UP001361570">
    <property type="component" value="Unassembled WGS sequence"/>
</dbReference>
<evidence type="ECO:0000313" key="8">
    <source>
        <dbReference type="Proteomes" id="UP001361570"/>
    </source>
</evidence>
<keyword evidence="4" id="KW-0788">Thiol protease</keyword>
<dbReference type="InterPro" id="IPR000064">
    <property type="entry name" value="NLP_P60_dom"/>
</dbReference>
<evidence type="ECO:0000256" key="5">
    <source>
        <dbReference type="SAM" id="MobiDB-lite"/>
    </source>
</evidence>
<sequence length="195" mass="19165">MTTRSTPTPTLPSTVPAAADQPAAQPALRVRRGVGRFVVTAAAAAALAVGALPGTADSAQAAPAAVTAPAAPASGVVAPTPATQVAVDFAMAQVGKAYAYGGNGPDAYDCSGLTTQAYAAAGVELPRRSADQATVGTPVDRSALLPGDLVFYYSPVSHVAIYIGDGQVVHALNSSTGVVTGSVDMPGYAGATRVA</sequence>
<protein>
    <submittedName>
        <fullName evidence="7">C40 family peptidase</fullName>
    </submittedName>
</protein>
<dbReference type="EMBL" id="JBAPLU010000026">
    <property type="protein sequence ID" value="MEI4273763.1"/>
    <property type="molecule type" value="Genomic_DNA"/>
</dbReference>
<evidence type="ECO:0000313" key="7">
    <source>
        <dbReference type="EMBL" id="MEI4273763.1"/>
    </source>
</evidence>
<evidence type="ECO:0000256" key="1">
    <source>
        <dbReference type="ARBA" id="ARBA00007074"/>
    </source>
</evidence>
<evidence type="ECO:0000256" key="4">
    <source>
        <dbReference type="ARBA" id="ARBA00022807"/>
    </source>
</evidence>
<dbReference type="Gene3D" id="3.90.1720.10">
    <property type="entry name" value="endopeptidase domain like (from Nostoc punctiforme)"/>
    <property type="match status" value="1"/>
</dbReference>
<comment type="similarity">
    <text evidence="1">Belongs to the peptidase C40 family.</text>
</comment>
<feature type="region of interest" description="Disordered" evidence="5">
    <location>
        <begin position="1"/>
        <end position="25"/>
    </location>
</feature>
<dbReference type="InterPro" id="IPR051794">
    <property type="entry name" value="PG_Endopeptidase_C40"/>
</dbReference>
<keyword evidence="8" id="KW-1185">Reference proteome</keyword>
<accession>A0ABU8DYP3</accession>
<keyword evidence="2" id="KW-0645">Protease</keyword>
<dbReference type="InterPro" id="IPR038765">
    <property type="entry name" value="Papain-like_cys_pep_sf"/>
</dbReference>
<evidence type="ECO:0000259" key="6">
    <source>
        <dbReference type="PROSITE" id="PS51935"/>
    </source>
</evidence>
<evidence type="ECO:0000256" key="2">
    <source>
        <dbReference type="ARBA" id="ARBA00022670"/>
    </source>
</evidence>
<dbReference type="RefSeq" id="WP_336405879.1">
    <property type="nucleotide sequence ID" value="NZ_JBAPLU010000026.1"/>
</dbReference>
<dbReference type="Pfam" id="PF00877">
    <property type="entry name" value="NLPC_P60"/>
    <property type="match status" value="1"/>
</dbReference>
<reference evidence="7 8" key="1">
    <citation type="submission" date="2024-03" db="EMBL/GenBank/DDBJ databases">
        <title>Draft genome sequence of Klenkia sp. LSe6-5.</title>
        <authorList>
            <person name="Duangmal K."/>
            <person name="Chantavorakit T."/>
        </authorList>
    </citation>
    <scope>NUCLEOTIDE SEQUENCE [LARGE SCALE GENOMIC DNA]</scope>
    <source>
        <strain evidence="7 8">LSe6-5</strain>
    </source>
</reference>
<organism evidence="7 8">
    <name type="scientific">Klenkia sesuvii</name>
    <dbReference type="NCBI Taxonomy" id="3103137"/>
    <lineage>
        <taxon>Bacteria</taxon>
        <taxon>Bacillati</taxon>
        <taxon>Actinomycetota</taxon>
        <taxon>Actinomycetes</taxon>
        <taxon>Geodermatophilales</taxon>
        <taxon>Geodermatophilaceae</taxon>
        <taxon>Klenkia</taxon>
    </lineage>
</organism>
<dbReference type="SUPFAM" id="SSF54001">
    <property type="entry name" value="Cysteine proteinases"/>
    <property type="match status" value="1"/>
</dbReference>
<dbReference type="PANTHER" id="PTHR47359:SF3">
    <property type="entry name" value="NLP_P60 DOMAIN-CONTAINING PROTEIN-RELATED"/>
    <property type="match status" value="1"/>
</dbReference>
<comment type="caution">
    <text evidence="7">The sequence shown here is derived from an EMBL/GenBank/DDBJ whole genome shotgun (WGS) entry which is preliminary data.</text>
</comment>
<feature type="domain" description="NlpC/P60" evidence="6">
    <location>
        <begin position="80"/>
        <end position="195"/>
    </location>
</feature>
<evidence type="ECO:0000256" key="3">
    <source>
        <dbReference type="ARBA" id="ARBA00022801"/>
    </source>
</evidence>
<proteinExistence type="inferred from homology"/>